<dbReference type="InterPro" id="IPR020845">
    <property type="entry name" value="AMP-binding_CS"/>
</dbReference>
<gene>
    <name evidence="2" type="ORF">H8S64_09145</name>
</gene>
<feature type="domain" description="AMP-dependent synthetase/ligase" evidence="1">
    <location>
        <begin position="12"/>
        <end position="355"/>
    </location>
</feature>
<dbReference type="PANTHER" id="PTHR45527:SF1">
    <property type="entry name" value="FATTY ACID SYNTHASE"/>
    <property type="match status" value="1"/>
</dbReference>
<dbReference type="EMBL" id="JACOOH010000003">
    <property type="protein sequence ID" value="MBC5621264.1"/>
    <property type="molecule type" value="Genomic_DNA"/>
</dbReference>
<dbReference type="InterPro" id="IPR045851">
    <property type="entry name" value="AMP-bd_C_sf"/>
</dbReference>
<dbReference type="InterPro" id="IPR042099">
    <property type="entry name" value="ANL_N_sf"/>
</dbReference>
<dbReference type="RefSeq" id="WP_186975809.1">
    <property type="nucleotide sequence ID" value="NZ_JACOOH010000003.1"/>
</dbReference>
<dbReference type="CDD" id="cd05930">
    <property type="entry name" value="A_NRPS"/>
    <property type="match status" value="1"/>
</dbReference>
<evidence type="ECO:0000313" key="2">
    <source>
        <dbReference type="EMBL" id="MBC5621264.1"/>
    </source>
</evidence>
<dbReference type="Proteomes" id="UP000646484">
    <property type="component" value="Unassembled WGS sequence"/>
</dbReference>
<dbReference type="SUPFAM" id="SSF56801">
    <property type="entry name" value="Acetyl-CoA synthetase-like"/>
    <property type="match status" value="1"/>
</dbReference>
<dbReference type="Gene3D" id="3.30.300.30">
    <property type="match status" value="1"/>
</dbReference>
<sequence length="492" mass="55281">MDGMNILKDIVRSAGMYPGKTAFVIDGIAYSYKELFACVNGIHAFLDGREEEVIGVVAENRIETYAAILAVLLSGKTYVILHPHYPDNRNNKIREAGDIGVVLYADECDMAKAMPESMAFVSTRELRGEEHAEYNYGSGDTKAYIIFTSGSTGEPKGVPITRDNLNAFYTAYSALGWNLGADDRMLQMFELTFDVSVVSTLFPLTVGAAIYTVGPGEMKYTKVYELLEDERLTFAAIAPSLLQFLSPYFDEIRLPDLKYLIVTAEAAQADVLARFRACAPNAEFVNLYGPTEATIYCTAYRIPREECKHYHGMIAIGRPFEEMEVVIADEDGQALNTGEKGELWVSGPQVMAGYWKDREKSEQVLVRHNGRVFYKTGDLCYMDADGDIIYCGRKDYQVKVQGFRVELNEIEYTARKFYREEKNVVVVAKKDDDGGCRLHLFIEAAECDTPSLLEFMKMHLPVYMLPARVHCLEVFPLGTSNKIDRKKLLSLV</sequence>
<proteinExistence type="predicted"/>
<name>A0ABR7D007_9BACT</name>
<accession>A0ABR7D007</accession>
<dbReference type="PANTHER" id="PTHR45527">
    <property type="entry name" value="NONRIBOSOMAL PEPTIDE SYNTHETASE"/>
    <property type="match status" value="1"/>
</dbReference>
<reference evidence="2 3" key="1">
    <citation type="submission" date="2020-08" db="EMBL/GenBank/DDBJ databases">
        <title>Genome public.</title>
        <authorList>
            <person name="Liu C."/>
            <person name="Sun Q."/>
        </authorList>
    </citation>
    <scope>NUCLEOTIDE SEQUENCE [LARGE SCALE GENOMIC DNA]</scope>
    <source>
        <strain evidence="2 3">NSJ-56</strain>
    </source>
</reference>
<keyword evidence="3" id="KW-1185">Reference proteome</keyword>
<protein>
    <submittedName>
        <fullName evidence="2">Amino acid adenylation domain-containing protein</fullName>
    </submittedName>
</protein>
<dbReference type="Gene3D" id="3.40.50.12780">
    <property type="entry name" value="N-terminal domain of ligase-like"/>
    <property type="match status" value="1"/>
</dbReference>
<dbReference type="InterPro" id="IPR010071">
    <property type="entry name" value="AA_adenyl_dom"/>
</dbReference>
<organism evidence="2 3">
    <name type="scientific">Butyricimonas hominis</name>
    <dbReference type="NCBI Taxonomy" id="2763032"/>
    <lineage>
        <taxon>Bacteria</taxon>
        <taxon>Pseudomonadati</taxon>
        <taxon>Bacteroidota</taxon>
        <taxon>Bacteroidia</taxon>
        <taxon>Bacteroidales</taxon>
        <taxon>Odoribacteraceae</taxon>
        <taxon>Butyricimonas</taxon>
    </lineage>
</organism>
<dbReference type="Pfam" id="PF00501">
    <property type="entry name" value="AMP-binding"/>
    <property type="match status" value="1"/>
</dbReference>
<dbReference type="PROSITE" id="PS00455">
    <property type="entry name" value="AMP_BINDING"/>
    <property type="match status" value="1"/>
</dbReference>
<evidence type="ECO:0000259" key="1">
    <source>
        <dbReference type="Pfam" id="PF00501"/>
    </source>
</evidence>
<dbReference type="InterPro" id="IPR000873">
    <property type="entry name" value="AMP-dep_synth/lig_dom"/>
</dbReference>
<dbReference type="NCBIfam" id="TIGR01733">
    <property type="entry name" value="AA-adenyl-dom"/>
    <property type="match status" value="1"/>
</dbReference>
<comment type="caution">
    <text evidence="2">The sequence shown here is derived from an EMBL/GenBank/DDBJ whole genome shotgun (WGS) entry which is preliminary data.</text>
</comment>
<evidence type="ECO:0000313" key="3">
    <source>
        <dbReference type="Proteomes" id="UP000646484"/>
    </source>
</evidence>